<dbReference type="AlphaFoldDB" id="A0A381T608"/>
<feature type="domain" description="Uncharacterized protein TP-0789" evidence="1">
    <location>
        <begin position="50"/>
        <end position="227"/>
    </location>
</feature>
<dbReference type="CDD" id="cd16329">
    <property type="entry name" value="LolA_like"/>
    <property type="match status" value="1"/>
</dbReference>
<sequence>MEKVMNTPKPLSSISEIHLEIVRKKSGKTKRKTRAFLKYDKRYRSGEHSKKSLVKFLKPKSVNGTGLLSWIKTDGSSDQWFFLPKLKLAKRVKSKEKGKSFMATDFIYEDLDNRNINDDTFILDGMKKVDNHSCIVLLSKPIRKSSYWGKKIFVDEKLWQIRKIEFFSKESVLDKTLFVKEIIKKGNYWLPTVLEMHKPNGNHTIMRVEAFKPDAKLDDEVFTEAFLIQKD</sequence>
<name>A0A381T608_9ZZZZ</name>
<gene>
    <name evidence="2" type="ORF">METZ01_LOCUS63845</name>
</gene>
<organism evidence="2">
    <name type="scientific">marine metagenome</name>
    <dbReference type="NCBI Taxonomy" id="408172"/>
    <lineage>
        <taxon>unclassified sequences</taxon>
        <taxon>metagenomes</taxon>
        <taxon>ecological metagenomes</taxon>
    </lineage>
</organism>
<dbReference type="InterPro" id="IPR033399">
    <property type="entry name" value="TP_0789-like"/>
</dbReference>
<reference evidence="2" key="1">
    <citation type="submission" date="2018-05" db="EMBL/GenBank/DDBJ databases">
        <authorList>
            <person name="Lanie J.A."/>
            <person name="Ng W.-L."/>
            <person name="Kazmierczak K.M."/>
            <person name="Andrzejewski T.M."/>
            <person name="Davidsen T.M."/>
            <person name="Wayne K.J."/>
            <person name="Tettelin H."/>
            <person name="Glass J.I."/>
            <person name="Rusch D."/>
            <person name="Podicherti R."/>
            <person name="Tsui H.-C.T."/>
            <person name="Winkler M.E."/>
        </authorList>
    </citation>
    <scope>NUCLEOTIDE SEQUENCE</scope>
</reference>
<evidence type="ECO:0000259" key="1">
    <source>
        <dbReference type="Pfam" id="PF17131"/>
    </source>
</evidence>
<proteinExistence type="predicted"/>
<dbReference type="Gene3D" id="2.50.20.10">
    <property type="entry name" value="Lipoprotein localisation LolA/LolB/LppX"/>
    <property type="match status" value="1"/>
</dbReference>
<evidence type="ECO:0000313" key="2">
    <source>
        <dbReference type="EMBL" id="SVA10991.1"/>
    </source>
</evidence>
<dbReference type="Pfam" id="PF17131">
    <property type="entry name" value="LolA_like"/>
    <property type="match status" value="1"/>
</dbReference>
<dbReference type="EMBL" id="UINC01004000">
    <property type="protein sequence ID" value="SVA10991.1"/>
    <property type="molecule type" value="Genomic_DNA"/>
</dbReference>
<protein>
    <recommendedName>
        <fullName evidence="1">Uncharacterized protein TP-0789 domain-containing protein</fullName>
    </recommendedName>
</protein>
<accession>A0A381T608</accession>